<keyword evidence="3" id="KW-1185">Reference proteome</keyword>
<evidence type="ECO:0000313" key="2">
    <source>
        <dbReference type="EMBL" id="NER17917.1"/>
    </source>
</evidence>
<protein>
    <submittedName>
        <fullName evidence="2">Uncharacterized protein</fullName>
    </submittedName>
</protein>
<reference evidence="2 3" key="1">
    <citation type="submission" date="2020-01" db="EMBL/GenBank/DDBJ databases">
        <title>Spongiivirga citrea KCTC 32990T.</title>
        <authorList>
            <person name="Wang G."/>
        </authorList>
    </citation>
    <scope>NUCLEOTIDE SEQUENCE [LARGE SCALE GENOMIC DNA]</scope>
    <source>
        <strain evidence="2 3">KCTC 32990</strain>
    </source>
</reference>
<keyword evidence="1" id="KW-0472">Membrane</keyword>
<feature type="transmembrane region" description="Helical" evidence="1">
    <location>
        <begin position="213"/>
        <end position="231"/>
    </location>
</feature>
<gene>
    <name evidence="2" type="ORF">GWK10_11890</name>
</gene>
<accession>A0A6M0CQX5</accession>
<keyword evidence="1" id="KW-1133">Transmembrane helix</keyword>
<name>A0A6M0CQX5_9FLAO</name>
<feature type="transmembrane region" description="Helical" evidence="1">
    <location>
        <begin position="135"/>
        <end position="160"/>
    </location>
</feature>
<organism evidence="2 3">
    <name type="scientific">Spongiivirga citrea</name>
    <dbReference type="NCBI Taxonomy" id="1481457"/>
    <lineage>
        <taxon>Bacteria</taxon>
        <taxon>Pseudomonadati</taxon>
        <taxon>Bacteroidota</taxon>
        <taxon>Flavobacteriia</taxon>
        <taxon>Flavobacteriales</taxon>
        <taxon>Flavobacteriaceae</taxon>
        <taxon>Spongiivirga</taxon>
    </lineage>
</organism>
<dbReference type="Proteomes" id="UP000474296">
    <property type="component" value="Unassembled WGS sequence"/>
</dbReference>
<comment type="caution">
    <text evidence="2">The sequence shown here is derived from an EMBL/GenBank/DDBJ whole genome shotgun (WGS) entry which is preliminary data.</text>
</comment>
<keyword evidence="1" id="KW-0812">Transmembrane</keyword>
<sequence length="460" mass="53929">MTSKEPSSNAFKKWLDLLQQESWQLELLISGFSIFGLFQLIDPVSKTGALAASEDKMFLIFLIGGVFSAIWICIINLCIHVILRGLWVGALGLRYVSGDIEFDELNYHKWFDRFLRKKIRSFDHFISRLEDYCSIMFAVAFLSIFFVISFFFVLALMFIVGTAIGKNDFPEWIEWTGIGVMWIIGLSMFFTFLDFLTLGFFKRKKWIAVWYYPMYRLYSVISFSFLYRALVYNFLDSKFSRRIFRMLLPVYIILMFLSSIDYQGSRYFNTIDEDNVSMRSAFFATTHNYEDQLLEEDELVRNVSIPSKQIKENAMPLFILFKEEVEDDLVKVFTELELENDIRGIAFEGLVSIGQSADSITKSKLPMYLEKLQEFYKIEIDSVRYKPEFVISKNKKKQLGFETVLDLQSLSRGKHVLRVSRKAIKIVRIPKEKRTDPEVRSKDSIINKNLTAIPFWYYPG</sequence>
<feature type="transmembrane region" description="Helical" evidence="1">
    <location>
        <begin position="172"/>
        <end position="193"/>
    </location>
</feature>
<feature type="transmembrane region" description="Helical" evidence="1">
    <location>
        <begin position="243"/>
        <end position="260"/>
    </location>
</feature>
<dbReference type="RefSeq" id="WP_164032584.1">
    <property type="nucleotide sequence ID" value="NZ_JAABOQ010000004.1"/>
</dbReference>
<evidence type="ECO:0000256" key="1">
    <source>
        <dbReference type="SAM" id="Phobius"/>
    </source>
</evidence>
<feature type="transmembrane region" description="Helical" evidence="1">
    <location>
        <begin position="57"/>
        <end position="83"/>
    </location>
</feature>
<dbReference type="AlphaFoldDB" id="A0A6M0CQX5"/>
<dbReference type="EMBL" id="JAABOQ010000004">
    <property type="protein sequence ID" value="NER17917.1"/>
    <property type="molecule type" value="Genomic_DNA"/>
</dbReference>
<evidence type="ECO:0000313" key="3">
    <source>
        <dbReference type="Proteomes" id="UP000474296"/>
    </source>
</evidence>
<proteinExistence type="predicted"/>